<dbReference type="PANTHER" id="PTHR24223">
    <property type="entry name" value="ATP-BINDING CASSETTE SUB-FAMILY C"/>
    <property type="match status" value="1"/>
</dbReference>
<dbReference type="PANTHER" id="PTHR24223:SF19">
    <property type="entry name" value="CYSTIC FIBROSIS TRANSMEMBRANE CONDUCTANCE REGULATOR"/>
    <property type="match status" value="1"/>
</dbReference>
<keyword evidence="9 10" id="KW-0472">Membrane</keyword>
<comment type="caution">
    <text evidence="12">The sequence shown here is derived from an EMBL/GenBank/DDBJ whole genome shotgun (WGS) entry which is preliminary data.</text>
</comment>
<evidence type="ECO:0000256" key="5">
    <source>
        <dbReference type="ARBA" id="ARBA00022737"/>
    </source>
</evidence>
<feature type="non-terminal residue" evidence="12">
    <location>
        <position position="1"/>
    </location>
</feature>
<feature type="transmembrane region" description="Helical" evidence="10">
    <location>
        <begin position="478"/>
        <end position="497"/>
    </location>
</feature>
<dbReference type="EMBL" id="JAHUTJ010067931">
    <property type="protein sequence ID" value="MED6291366.1"/>
    <property type="molecule type" value="Genomic_DNA"/>
</dbReference>
<accession>A0ABU7EVX5</accession>
<dbReference type="Pfam" id="PF00005">
    <property type="entry name" value="ABC_tran"/>
    <property type="match status" value="1"/>
</dbReference>
<dbReference type="InterPro" id="IPR009147">
    <property type="entry name" value="CFTR/ABCC7"/>
</dbReference>
<dbReference type="SUPFAM" id="SSF52540">
    <property type="entry name" value="P-loop containing nucleoside triphosphate hydrolases"/>
    <property type="match status" value="1"/>
</dbReference>
<proteinExistence type="predicted"/>
<keyword evidence="4 10" id="KW-0812">Transmembrane</keyword>
<keyword evidence="2" id="KW-0813">Transport</keyword>
<keyword evidence="6" id="KW-0547">Nucleotide-binding</keyword>
<keyword evidence="3" id="KW-1003">Cell membrane</keyword>
<dbReference type="Pfam" id="PF14396">
    <property type="entry name" value="CFTR_R"/>
    <property type="match status" value="1"/>
</dbReference>
<keyword evidence="7" id="KW-0067">ATP-binding</keyword>
<evidence type="ECO:0000256" key="3">
    <source>
        <dbReference type="ARBA" id="ARBA00022475"/>
    </source>
</evidence>
<dbReference type="InterPro" id="IPR027417">
    <property type="entry name" value="P-loop_NTPase"/>
</dbReference>
<dbReference type="InterPro" id="IPR011527">
    <property type="entry name" value="ABC1_TM_dom"/>
</dbReference>
<name>A0ABU7EVX5_9TELE</name>
<feature type="domain" description="ABC transmembrane type-1" evidence="11">
    <location>
        <begin position="416"/>
        <end position="535"/>
    </location>
</feature>
<evidence type="ECO:0000256" key="7">
    <source>
        <dbReference type="ARBA" id="ARBA00022840"/>
    </source>
</evidence>
<dbReference type="InterPro" id="IPR003439">
    <property type="entry name" value="ABC_transporter-like_ATP-bd"/>
</dbReference>
<evidence type="ECO:0000259" key="11">
    <source>
        <dbReference type="PROSITE" id="PS50929"/>
    </source>
</evidence>
<feature type="transmembrane region" description="Helical" evidence="10">
    <location>
        <begin position="336"/>
        <end position="361"/>
    </location>
</feature>
<reference evidence="12 13" key="1">
    <citation type="submission" date="2021-06" db="EMBL/GenBank/DDBJ databases">
        <authorList>
            <person name="Palmer J.M."/>
        </authorList>
    </citation>
    <scope>NUCLEOTIDE SEQUENCE [LARGE SCALE GENOMIC DNA]</scope>
    <source>
        <strain evidence="12 13">CL_MEX2019</strain>
        <tissue evidence="12">Muscle</tissue>
    </source>
</reference>
<evidence type="ECO:0000313" key="12">
    <source>
        <dbReference type="EMBL" id="MED6291366.1"/>
    </source>
</evidence>
<keyword evidence="5" id="KW-0677">Repeat</keyword>
<dbReference type="InterPro" id="IPR036640">
    <property type="entry name" value="ABC1_TM_sf"/>
</dbReference>
<dbReference type="Pfam" id="PF00664">
    <property type="entry name" value="ABC_membrane"/>
    <property type="match status" value="1"/>
</dbReference>
<comment type="subcellular location">
    <subcellularLocation>
        <location evidence="1">Membrane</location>
        <topology evidence="1">Multi-pass membrane protein</topology>
    </subcellularLocation>
</comment>
<evidence type="ECO:0000313" key="13">
    <source>
        <dbReference type="Proteomes" id="UP001352852"/>
    </source>
</evidence>
<evidence type="ECO:0000256" key="9">
    <source>
        <dbReference type="ARBA" id="ARBA00023136"/>
    </source>
</evidence>
<dbReference type="InterPro" id="IPR025837">
    <property type="entry name" value="CFTR_reg_dom"/>
</dbReference>
<sequence length="535" mass="60692">DFDLLPDKDKTPIAEGGVTLSGGQRARIGLARAVYKDADLYLLDAPFTHLDIATEKEIFDKCVCKLMASKTRVVVTCKLEHLKRADRILLLHNGDCYFYGTFSELQAQRPDFSSLLLGIEAYDNITAERRGSILTETLRRVSVDETACFRGPDANRQSFCHAPSHSHAMGDGYPEKRKPSLILNPLAAARKFSNAFQSTTMEDGVHEHSERRFSVVPEDDQVEEVLPRSNLYHHGLQHLNGRRQSVLAFITNAQGQERREQMQSSFRKKLSITPQCNLASELDIYARRLSKDSVFDISEEMDEEYMEECFADERENIFETTSWSTYLRYVSTNRSLIYVLIFIVFIFAIEVGGCVVGIFLITDMIWKDGANPSSPNHIDEKHPNASSTPVRFAIITTKNSAYYILYIFFAHSDSILALGVFRGLPLVHTLLTVSKRLHEQMLSSVLRAPMSVLNTMKTGRIMNRFTKDMAVIDDMLPLVLFDLIQLTLLVIGCIFTVSIMRPYIFISAIPLAVVFVVIRKYFLRTGQQLKQLEAE</sequence>
<feature type="transmembrane region" description="Helical" evidence="10">
    <location>
        <begin position="503"/>
        <end position="522"/>
    </location>
</feature>
<feature type="non-terminal residue" evidence="12">
    <location>
        <position position="535"/>
    </location>
</feature>
<evidence type="ECO:0000256" key="8">
    <source>
        <dbReference type="ARBA" id="ARBA00022989"/>
    </source>
</evidence>
<keyword evidence="13" id="KW-1185">Reference proteome</keyword>
<gene>
    <name evidence="12" type="ORF">CHARACLAT_022791</name>
</gene>
<evidence type="ECO:0000256" key="2">
    <source>
        <dbReference type="ARBA" id="ARBA00022448"/>
    </source>
</evidence>
<organism evidence="12 13">
    <name type="scientific">Characodon lateralis</name>
    <dbReference type="NCBI Taxonomy" id="208331"/>
    <lineage>
        <taxon>Eukaryota</taxon>
        <taxon>Metazoa</taxon>
        <taxon>Chordata</taxon>
        <taxon>Craniata</taxon>
        <taxon>Vertebrata</taxon>
        <taxon>Euteleostomi</taxon>
        <taxon>Actinopterygii</taxon>
        <taxon>Neopterygii</taxon>
        <taxon>Teleostei</taxon>
        <taxon>Neoteleostei</taxon>
        <taxon>Acanthomorphata</taxon>
        <taxon>Ovalentaria</taxon>
        <taxon>Atherinomorphae</taxon>
        <taxon>Cyprinodontiformes</taxon>
        <taxon>Goodeidae</taxon>
        <taxon>Characodon</taxon>
    </lineage>
</organism>
<keyword evidence="8 10" id="KW-1133">Transmembrane helix</keyword>
<dbReference type="Gene3D" id="1.20.1560.10">
    <property type="entry name" value="ABC transporter type 1, transmembrane domain"/>
    <property type="match status" value="1"/>
</dbReference>
<dbReference type="Gene3D" id="3.40.50.300">
    <property type="entry name" value="P-loop containing nucleotide triphosphate hydrolases"/>
    <property type="match status" value="1"/>
</dbReference>
<feature type="transmembrane region" description="Helical" evidence="10">
    <location>
        <begin position="401"/>
        <end position="421"/>
    </location>
</feature>
<dbReference type="InterPro" id="IPR050173">
    <property type="entry name" value="ABC_transporter_C-like"/>
</dbReference>
<evidence type="ECO:0000256" key="1">
    <source>
        <dbReference type="ARBA" id="ARBA00004141"/>
    </source>
</evidence>
<evidence type="ECO:0000256" key="4">
    <source>
        <dbReference type="ARBA" id="ARBA00022692"/>
    </source>
</evidence>
<dbReference type="Proteomes" id="UP001352852">
    <property type="component" value="Unassembled WGS sequence"/>
</dbReference>
<evidence type="ECO:0000256" key="10">
    <source>
        <dbReference type="SAM" id="Phobius"/>
    </source>
</evidence>
<dbReference type="PRINTS" id="PR01851">
    <property type="entry name" value="CYSFIBREGLTR"/>
</dbReference>
<dbReference type="SUPFAM" id="SSF90123">
    <property type="entry name" value="ABC transporter transmembrane region"/>
    <property type="match status" value="1"/>
</dbReference>
<protein>
    <recommendedName>
        <fullName evidence="11">ABC transmembrane type-1 domain-containing protein</fullName>
    </recommendedName>
</protein>
<evidence type="ECO:0000256" key="6">
    <source>
        <dbReference type="ARBA" id="ARBA00022741"/>
    </source>
</evidence>
<dbReference type="PROSITE" id="PS50929">
    <property type="entry name" value="ABC_TM1F"/>
    <property type="match status" value="1"/>
</dbReference>